<evidence type="ECO:0000256" key="1">
    <source>
        <dbReference type="ARBA" id="ARBA00004613"/>
    </source>
</evidence>
<dbReference type="CDD" id="cd00707">
    <property type="entry name" value="Pancreat_lipase_like"/>
    <property type="match status" value="1"/>
</dbReference>
<comment type="subcellular location">
    <subcellularLocation>
        <location evidence="1">Secreted</location>
    </subcellularLocation>
</comment>
<keyword evidence="5" id="KW-0732">Signal</keyword>
<evidence type="ECO:0000259" key="6">
    <source>
        <dbReference type="Pfam" id="PF00151"/>
    </source>
</evidence>
<keyword evidence="3" id="KW-0964">Secreted</keyword>
<dbReference type="InterPro" id="IPR029058">
    <property type="entry name" value="AB_hydrolase_fold"/>
</dbReference>
<feature type="domain" description="Lipase" evidence="6">
    <location>
        <begin position="54"/>
        <end position="330"/>
    </location>
</feature>
<dbReference type="Proteomes" id="UP000301870">
    <property type="component" value="Chromosome 3"/>
</dbReference>
<dbReference type="GO" id="GO:0017171">
    <property type="term" value="F:serine hydrolase activity"/>
    <property type="evidence" value="ECO:0007669"/>
    <property type="project" value="TreeGrafter"/>
</dbReference>
<dbReference type="RefSeq" id="XP_022832223.1">
    <property type="nucleotide sequence ID" value="XM_022976455.1"/>
</dbReference>
<sequence>MLRSLAVLISILAITKALPADHVISKMDPGPRYQYMAGPEGPELVDLWLKTSDVLAAARYNPDVNNHYHLFTRSNRAVSQPIPLGAEAALRNSHFNRNRKTVFLIHGWRNTPTSDFNTHLISAYLTAQDVNVIMVDWSFGAAGEYIPAQTNTIRSGEHVARYINWLNSASGANLNNYHIIGHSLGAHQAGIVGRQLGGRVPYITALDPALPGWITHSQAFRSTDGVYTEVMHTDAGLYGIVNPAGDVDFYPNGGAWMPGCGDRNCNHHRCIFYMSESLTRGGFTGRRCENLNAALNSNCNASGTLRMGGPTAKTGSSGIFFVRTNANSPFSQG</sequence>
<comment type="similarity">
    <text evidence="2 4">Belongs to the AB hydrolase superfamily. Lipase family.</text>
</comment>
<keyword evidence="7" id="KW-1185">Reference proteome</keyword>
<evidence type="ECO:0000256" key="2">
    <source>
        <dbReference type="ARBA" id="ARBA00010701"/>
    </source>
</evidence>
<proteinExistence type="inferred from homology"/>
<dbReference type="GO" id="GO:0005615">
    <property type="term" value="C:extracellular space"/>
    <property type="evidence" value="ECO:0007669"/>
    <property type="project" value="TreeGrafter"/>
</dbReference>
<dbReference type="KEGG" id="sliu:111360507"/>
<evidence type="ECO:0000256" key="5">
    <source>
        <dbReference type="SAM" id="SignalP"/>
    </source>
</evidence>
<dbReference type="GO" id="GO:0016298">
    <property type="term" value="F:lipase activity"/>
    <property type="evidence" value="ECO:0007669"/>
    <property type="project" value="InterPro"/>
</dbReference>
<dbReference type="AlphaFoldDB" id="A0A9J7EKP1"/>
<dbReference type="PRINTS" id="PR00821">
    <property type="entry name" value="TAGLIPASE"/>
</dbReference>
<dbReference type="Gene3D" id="3.40.50.1820">
    <property type="entry name" value="alpha/beta hydrolase"/>
    <property type="match status" value="1"/>
</dbReference>
<dbReference type="GO" id="GO:0016042">
    <property type="term" value="P:lipid catabolic process"/>
    <property type="evidence" value="ECO:0007669"/>
    <property type="project" value="TreeGrafter"/>
</dbReference>
<feature type="signal peptide" evidence="5">
    <location>
        <begin position="1"/>
        <end position="17"/>
    </location>
</feature>
<dbReference type="PANTHER" id="PTHR11610">
    <property type="entry name" value="LIPASE"/>
    <property type="match status" value="1"/>
</dbReference>
<accession>A0A9J7EKP1</accession>
<dbReference type="Pfam" id="PF00151">
    <property type="entry name" value="Lipase"/>
    <property type="match status" value="1"/>
</dbReference>
<organism evidence="7 8">
    <name type="scientific">Spodoptera litura</name>
    <name type="common">Asian cotton leafworm</name>
    <dbReference type="NCBI Taxonomy" id="69820"/>
    <lineage>
        <taxon>Eukaryota</taxon>
        <taxon>Metazoa</taxon>
        <taxon>Ecdysozoa</taxon>
        <taxon>Arthropoda</taxon>
        <taxon>Hexapoda</taxon>
        <taxon>Insecta</taxon>
        <taxon>Pterygota</taxon>
        <taxon>Neoptera</taxon>
        <taxon>Endopterygota</taxon>
        <taxon>Lepidoptera</taxon>
        <taxon>Glossata</taxon>
        <taxon>Ditrysia</taxon>
        <taxon>Noctuoidea</taxon>
        <taxon>Noctuidae</taxon>
        <taxon>Amphipyrinae</taxon>
        <taxon>Spodoptera</taxon>
    </lineage>
</organism>
<reference evidence="8" key="1">
    <citation type="submission" date="2025-08" db="UniProtKB">
        <authorList>
            <consortium name="RefSeq"/>
        </authorList>
    </citation>
    <scope>IDENTIFICATION</scope>
    <source>
        <strain evidence="8">Ishihara</strain>
        <tissue evidence="8">Whole body</tissue>
    </source>
</reference>
<protein>
    <submittedName>
        <fullName evidence="8">Pancreatic lipase-related protein 2-like</fullName>
    </submittedName>
</protein>
<name>A0A9J7EKP1_SPOLT</name>
<evidence type="ECO:0000313" key="7">
    <source>
        <dbReference type="Proteomes" id="UP000301870"/>
    </source>
</evidence>
<evidence type="ECO:0000256" key="3">
    <source>
        <dbReference type="ARBA" id="ARBA00022525"/>
    </source>
</evidence>
<feature type="chain" id="PRO_5039951482" evidence="5">
    <location>
        <begin position="18"/>
        <end position="333"/>
    </location>
</feature>
<evidence type="ECO:0000256" key="4">
    <source>
        <dbReference type="RuleBase" id="RU004262"/>
    </source>
</evidence>
<evidence type="ECO:0000313" key="8">
    <source>
        <dbReference type="RefSeq" id="XP_022832223.1"/>
    </source>
</evidence>
<dbReference type="OrthoDB" id="199913at2759"/>
<dbReference type="GeneID" id="111360507"/>
<dbReference type="InterPro" id="IPR000734">
    <property type="entry name" value="TAG_lipase"/>
</dbReference>
<dbReference type="PANTHER" id="PTHR11610:SF150">
    <property type="entry name" value="FI01825P-RELATED"/>
    <property type="match status" value="1"/>
</dbReference>
<dbReference type="InterPro" id="IPR013818">
    <property type="entry name" value="Lipase"/>
</dbReference>
<gene>
    <name evidence="8" type="primary">LOC111360507</name>
</gene>
<dbReference type="SUPFAM" id="SSF53474">
    <property type="entry name" value="alpha/beta-Hydrolases"/>
    <property type="match status" value="1"/>
</dbReference>
<dbReference type="InterPro" id="IPR033906">
    <property type="entry name" value="Lipase_N"/>
</dbReference>